<evidence type="ECO:0000313" key="4">
    <source>
        <dbReference type="EMBL" id="CEM55428.1"/>
    </source>
</evidence>
<feature type="domain" description="J" evidence="3">
    <location>
        <begin position="422"/>
        <end position="483"/>
    </location>
</feature>
<dbReference type="AlphaFoldDB" id="A0A0G4IDT4"/>
<dbReference type="VEuPathDB" id="CryptoDB:Cvel_2368"/>
<dbReference type="InterPro" id="IPR001623">
    <property type="entry name" value="DnaJ_domain"/>
</dbReference>
<dbReference type="CDD" id="cd06257">
    <property type="entry name" value="DnaJ"/>
    <property type="match status" value="1"/>
</dbReference>
<evidence type="ECO:0000256" key="2">
    <source>
        <dbReference type="SAM" id="Phobius"/>
    </source>
</evidence>
<dbReference type="Pfam" id="PF00226">
    <property type="entry name" value="DnaJ"/>
    <property type="match status" value="1"/>
</dbReference>
<feature type="compositionally biased region" description="Basic and acidic residues" evidence="1">
    <location>
        <begin position="399"/>
        <end position="409"/>
    </location>
</feature>
<protein>
    <recommendedName>
        <fullName evidence="3">J domain-containing protein</fullName>
    </recommendedName>
</protein>
<feature type="region of interest" description="Disordered" evidence="1">
    <location>
        <begin position="399"/>
        <end position="418"/>
    </location>
</feature>
<dbReference type="PANTHER" id="PTHR45376">
    <property type="entry name" value="CHAPERONE DNAJ-DOMAIN SUPERFAMILY PROTEIN-RELATED"/>
    <property type="match status" value="1"/>
</dbReference>
<keyword evidence="2" id="KW-0472">Membrane</keyword>
<evidence type="ECO:0000256" key="1">
    <source>
        <dbReference type="SAM" id="MobiDB-lite"/>
    </source>
</evidence>
<dbReference type="PANTHER" id="PTHR45376:SF1">
    <property type="entry name" value="CHAPERONE DNAJ-DOMAIN SUPERFAMILY PROTEIN-RELATED"/>
    <property type="match status" value="1"/>
</dbReference>
<name>A0A0G4IDT4_9ALVE</name>
<feature type="transmembrane region" description="Helical" evidence="2">
    <location>
        <begin position="308"/>
        <end position="326"/>
    </location>
</feature>
<dbReference type="InterPro" id="IPR036869">
    <property type="entry name" value="J_dom_sf"/>
</dbReference>
<dbReference type="SUPFAM" id="SSF46565">
    <property type="entry name" value="Chaperone J-domain"/>
    <property type="match status" value="1"/>
</dbReference>
<keyword evidence="2" id="KW-1133">Transmembrane helix</keyword>
<keyword evidence="2" id="KW-0812">Transmembrane</keyword>
<dbReference type="Gene3D" id="1.10.287.110">
    <property type="entry name" value="DnaJ domain"/>
    <property type="match status" value="1"/>
</dbReference>
<evidence type="ECO:0000259" key="3">
    <source>
        <dbReference type="PROSITE" id="PS50076"/>
    </source>
</evidence>
<dbReference type="EMBL" id="CDMZ01005876">
    <property type="protein sequence ID" value="CEM55428.1"/>
    <property type="molecule type" value="Genomic_DNA"/>
</dbReference>
<reference evidence="4" key="1">
    <citation type="submission" date="2014-11" db="EMBL/GenBank/DDBJ databases">
        <authorList>
            <person name="Otto D Thomas"/>
            <person name="Naeem Raeece"/>
        </authorList>
    </citation>
    <scope>NUCLEOTIDE SEQUENCE</scope>
</reference>
<organism evidence="4">
    <name type="scientific">Chromera velia CCMP2878</name>
    <dbReference type="NCBI Taxonomy" id="1169474"/>
    <lineage>
        <taxon>Eukaryota</taxon>
        <taxon>Sar</taxon>
        <taxon>Alveolata</taxon>
        <taxon>Colpodellida</taxon>
        <taxon>Chromeraceae</taxon>
        <taxon>Chromera</taxon>
    </lineage>
</organism>
<dbReference type="PROSITE" id="PS50076">
    <property type="entry name" value="DNAJ_2"/>
    <property type="match status" value="1"/>
</dbReference>
<feature type="transmembrane region" description="Helical" evidence="2">
    <location>
        <begin position="332"/>
        <end position="353"/>
    </location>
</feature>
<proteinExistence type="predicted"/>
<accession>A0A0G4IDT4</accession>
<sequence>MRRRRAVGRALETNLLNASIPSPSLLASRRSFSSLQKTLQRQFTPLPNSGRTIFGRFPPSSLYLHVWGRSVSHAADAQGVPFRISRAEAEEVVQSNLGGTLSPGRLLETSPPSLTKTFVPFFAFDVNFDAVLECEWEERNGRGQTVRKRQTVELLNQKLDRTAAAAQILATFAFRRSFAEQLCGPHLGSAGPMEEAIASSSGGPGEGGGGQAEVLPFTIDPVYSVQETLSEKLREHARWMARESIPNPAGSSVSFRRSDVFVRRYKRYSAWLPCFVVDFTRFGQPFRNFVCGATGKFCGPSHYSGVKIGLLAFLALRSFGLFFGIVSPPFSLVTSAVLGVVVHFFPLFSTMFADLLRAREIQRHTVFTQGGGNVGGEQNGGREWSWWRQFEEERYRQTERDREREREFSRGWGRGGGSERDLDLRLLGLDPAKAHSLSEVKAAFRRKALVSHPDKVAESQKAKAEKEFKSIVAAYNRLRQEQSI</sequence>
<dbReference type="SMART" id="SM00271">
    <property type="entry name" value="DnaJ"/>
    <property type="match status" value="1"/>
</dbReference>
<gene>
    <name evidence="4" type="ORF">Cvel_2368</name>
</gene>